<evidence type="ECO:0000313" key="3">
    <source>
        <dbReference type="Proteomes" id="UP000617426"/>
    </source>
</evidence>
<dbReference type="RefSeq" id="WP_246429981.1">
    <property type="nucleotide sequence ID" value="NZ_JACHMK010000001.1"/>
</dbReference>
<proteinExistence type="predicted"/>
<feature type="domain" description="Polysaccharide pyruvyl transferase" evidence="1">
    <location>
        <begin position="13"/>
        <end position="237"/>
    </location>
</feature>
<reference evidence="2" key="1">
    <citation type="submission" date="2020-08" db="EMBL/GenBank/DDBJ databases">
        <title>Sequencing the genomes of 1000 actinobacteria strains.</title>
        <authorList>
            <person name="Klenk H.-P."/>
        </authorList>
    </citation>
    <scope>NUCLEOTIDE SEQUENCE</scope>
    <source>
        <strain evidence="2">DSM 10695</strain>
    </source>
</reference>
<sequence length="394" mass="43102">MSVGILFDSFSDNVGDIAMLAANRSLLAHHGVDDVVPVDLFATSEQSYSSVLIGGGELIRPTGSLFYDRFRQEEATVLAAVGVWQDADDLDYLRGYDFVSARTRVEADVLARSGASAAVLPCPTMALPTDDRSVDLPGDEALIGIHVVPSSLRDVPSLITRLNGIPGRKVMIPFTRYLHDASFLSALPIGDRDNVWLSTALTPVQLRGAVARMSFIVASSLHLTLFALSAGIPFISYGQPKVRAYLEDRGLGDLLFTDDDSLERAIANAGSMGEEIARIGREDATRVVDEYSAIARILKDRLAERVVLAPMSADPEQTRWELRLEQVSHVLSGRDMLINSLIHASAERDALRLLLEGERAGNARLIEELERPLSTRELLAAAKKTMRGRTRRRP</sequence>
<dbReference type="Pfam" id="PF04230">
    <property type="entry name" value="PS_pyruv_trans"/>
    <property type="match status" value="1"/>
</dbReference>
<gene>
    <name evidence="2" type="ORF">HD592_000846</name>
</gene>
<dbReference type="InterPro" id="IPR007345">
    <property type="entry name" value="Polysacch_pyruvyl_Trfase"/>
</dbReference>
<evidence type="ECO:0000313" key="2">
    <source>
        <dbReference type="EMBL" id="MBB6334281.1"/>
    </source>
</evidence>
<keyword evidence="3" id="KW-1185">Reference proteome</keyword>
<name>A0A923IYE9_9ACTO</name>
<protein>
    <recommendedName>
        <fullName evidence="1">Polysaccharide pyruvyl transferase domain-containing protein</fullName>
    </recommendedName>
</protein>
<organism evidence="2 3">
    <name type="scientific">Schaalia hyovaginalis</name>
    <dbReference type="NCBI Taxonomy" id="29316"/>
    <lineage>
        <taxon>Bacteria</taxon>
        <taxon>Bacillati</taxon>
        <taxon>Actinomycetota</taxon>
        <taxon>Actinomycetes</taxon>
        <taxon>Actinomycetales</taxon>
        <taxon>Actinomycetaceae</taxon>
        <taxon>Schaalia</taxon>
    </lineage>
</organism>
<dbReference type="EMBL" id="JACHMK010000001">
    <property type="protein sequence ID" value="MBB6334281.1"/>
    <property type="molecule type" value="Genomic_DNA"/>
</dbReference>
<comment type="caution">
    <text evidence="2">The sequence shown here is derived from an EMBL/GenBank/DDBJ whole genome shotgun (WGS) entry which is preliminary data.</text>
</comment>
<dbReference type="AlphaFoldDB" id="A0A923IYE9"/>
<dbReference type="Proteomes" id="UP000617426">
    <property type="component" value="Unassembled WGS sequence"/>
</dbReference>
<evidence type="ECO:0000259" key="1">
    <source>
        <dbReference type="Pfam" id="PF04230"/>
    </source>
</evidence>
<accession>A0A923IYE9</accession>